<dbReference type="GO" id="GO:0003677">
    <property type="term" value="F:DNA binding"/>
    <property type="evidence" value="ECO:0007669"/>
    <property type="project" value="UniProtKB-KW"/>
</dbReference>
<evidence type="ECO:0000256" key="1">
    <source>
        <dbReference type="ARBA" id="ARBA00023125"/>
    </source>
</evidence>
<keyword evidence="2" id="KW-0175">Coiled coil</keyword>
<dbReference type="PROSITE" id="PS50937">
    <property type="entry name" value="HTH_MERR_2"/>
    <property type="match status" value="1"/>
</dbReference>
<dbReference type="AlphaFoldDB" id="A0A7Z0D8K4"/>
<dbReference type="InterPro" id="IPR000551">
    <property type="entry name" value="MerR-type_HTH_dom"/>
</dbReference>
<organism evidence="4 5">
    <name type="scientific">Naumannella cuiyingiana</name>
    <dbReference type="NCBI Taxonomy" id="1347891"/>
    <lineage>
        <taxon>Bacteria</taxon>
        <taxon>Bacillati</taxon>
        <taxon>Actinomycetota</taxon>
        <taxon>Actinomycetes</taxon>
        <taxon>Propionibacteriales</taxon>
        <taxon>Propionibacteriaceae</taxon>
        <taxon>Naumannella</taxon>
    </lineage>
</organism>
<dbReference type="GO" id="GO:0003700">
    <property type="term" value="F:DNA-binding transcription factor activity"/>
    <property type="evidence" value="ECO:0007669"/>
    <property type="project" value="InterPro"/>
</dbReference>
<feature type="coiled-coil region" evidence="2">
    <location>
        <begin position="89"/>
        <end position="116"/>
    </location>
</feature>
<dbReference type="PANTHER" id="PTHR30204:SF98">
    <property type="entry name" value="HTH-TYPE TRANSCRIPTIONAL REGULATOR ADHR"/>
    <property type="match status" value="1"/>
</dbReference>
<comment type="caution">
    <text evidence="4">The sequence shown here is derived from an EMBL/GenBank/DDBJ whole genome shotgun (WGS) entry which is preliminary data.</text>
</comment>
<dbReference type="CDD" id="cd01109">
    <property type="entry name" value="HTH_YyaN"/>
    <property type="match status" value="1"/>
</dbReference>
<evidence type="ECO:0000313" key="4">
    <source>
        <dbReference type="EMBL" id="NYI70693.1"/>
    </source>
</evidence>
<keyword evidence="1 4" id="KW-0238">DNA-binding</keyword>
<feature type="domain" description="HTH merR-type" evidence="3">
    <location>
        <begin position="8"/>
        <end position="77"/>
    </location>
</feature>
<dbReference type="PANTHER" id="PTHR30204">
    <property type="entry name" value="REDOX-CYCLING DRUG-SENSING TRANSCRIPTIONAL ACTIVATOR SOXR"/>
    <property type="match status" value="1"/>
</dbReference>
<accession>A0A7Z0D8K4</accession>
<dbReference type="Proteomes" id="UP000527616">
    <property type="component" value="Unassembled WGS sequence"/>
</dbReference>
<proteinExistence type="predicted"/>
<dbReference type="InterPro" id="IPR009061">
    <property type="entry name" value="DNA-bd_dom_put_sf"/>
</dbReference>
<dbReference type="Gene3D" id="1.10.1660.10">
    <property type="match status" value="1"/>
</dbReference>
<gene>
    <name evidence="4" type="ORF">GGQ54_001253</name>
</gene>
<name>A0A7Z0D8K4_9ACTN</name>
<dbReference type="InterPro" id="IPR047057">
    <property type="entry name" value="MerR_fam"/>
</dbReference>
<dbReference type="SMART" id="SM00422">
    <property type="entry name" value="HTH_MERR"/>
    <property type="match status" value="1"/>
</dbReference>
<dbReference type="RefSeq" id="WP_179444619.1">
    <property type="nucleotide sequence ID" value="NZ_JACBZS010000001.1"/>
</dbReference>
<dbReference type="Pfam" id="PF13411">
    <property type="entry name" value="MerR_1"/>
    <property type="match status" value="1"/>
</dbReference>
<dbReference type="SUPFAM" id="SSF46955">
    <property type="entry name" value="Putative DNA-binding domain"/>
    <property type="match status" value="1"/>
</dbReference>
<keyword evidence="5" id="KW-1185">Reference proteome</keyword>
<sequence>MTQSTTGQLGIAEVSARTGLTKDTLRWYENEGLIPAVPRGSDGRRRYDEPTLRMIELLIRLRRTGMPVREMREFVRLVGVGSSTHGRRMALLEQHREEVQTRLRELLADLDAIEDKIGHYARLIEAGLDCAGQPMEPNLIMEQRRKQ</sequence>
<evidence type="ECO:0000256" key="2">
    <source>
        <dbReference type="SAM" id="Coils"/>
    </source>
</evidence>
<evidence type="ECO:0000313" key="5">
    <source>
        <dbReference type="Proteomes" id="UP000527616"/>
    </source>
</evidence>
<evidence type="ECO:0000259" key="3">
    <source>
        <dbReference type="PROSITE" id="PS50937"/>
    </source>
</evidence>
<dbReference type="EMBL" id="JACBZS010000001">
    <property type="protein sequence ID" value="NYI70693.1"/>
    <property type="molecule type" value="Genomic_DNA"/>
</dbReference>
<protein>
    <submittedName>
        <fullName evidence="4">DNA-binding transcriptional MerR regulator</fullName>
    </submittedName>
</protein>
<reference evidence="4 5" key="1">
    <citation type="submission" date="2020-07" db="EMBL/GenBank/DDBJ databases">
        <title>Sequencing the genomes of 1000 actinobacteria strains.</title>
        <authorList>
            <person name="Klenk H.-P."/>
        </authorList>
    </citation>
    <scope>NUCLEOTIDE SEQUENCE [LARGE SCALE GENOMIC DNA]</scope>
    <source>
        <strain evidence="4 5">DSM 103164</strain>
    </source>
</reference>
<dbReference type="PROSITE" id="PS00552">
    <property type="entry name" value="HTH_MERR_1"/>
    <property type="match status" value="1"/>
</dbReference>